<dbReference type="EMBL" id="FQ311875">
    <property type="protein sequence ID" value="CBT74397.1"/>
    <property type="molecule type" value="Genomic_DNA"/>
</dbReference>
<name>A0ABM9PT80_GLUAR</name>
<protein>
    <submittedName>
        <fullName evidence="2">Uncharacterized protein</fullName>
    </submittedName>
</protein>
<feature type="compositionally biased region" description="Polar residues" evidence="1">
    <location>
        <begin position="1"/>
        <end position="10"/>
    </location>
</feature>
<keyword evidence="3" id="KW-1185">Reference proteome</keyword>
<dbReference type="Proteomes" id="UP000006878">
    <property type="component" value="Chromosome"/>
</dbReference>
<sequence length="54" mass="5952">MHSTFGQQHASVREARRSNSSEVQLEVPSSLKEDSLRNPLISAPCLGHSFCKTP</sequence>
<proteinExistence type="predicted"/>
<gene>
    <name evidence="2" type="ordered locus">AARI_01610</name>
</gene>
<evidence type="ECO:0000256" key="1">
    <source>
        <dbReference type="SAM" id="MobiDB-lite"/>
    </source>
</evidence>
<evidence type="ECO:0000313" key="3">
    <source>
        <dbReference type="Proteomes" id="UP000006878"/>
    </source>
</evidence>
<evidence type="ECO:0000313" key="2">
    <source>
        <dbReference type="EMBL" id="CBT74397.1"/>
    </source>
</evidence>
<reference evidence="3" key="1">
    <citation type="journal article" date="2010" name="PLoS ONE">
        <title>The Arthrobacter arilaitensis Re117 genome sequence reveals its genetic adaptation to the surface of cheese.</title>
        <authorList>
            <person name="Monnet C."/>
            <person name="Loux V."/>
            <person name="Gibrat J.F."/>
            <person name="Spinnler E."/>
            <person name="Barbe V."/>
            <person name="Vacherie B."/>
            <person name="Gavory F."/>
            <person name="Gourbeyre E."/>
            <person name="Siguier P."/>
            <person name="Chandler M."/>
            <person name="Elleuch R."/>
            <person name="Irlinger F."/>
            <person name="Vallaeys T."/>
        </authorList>
    </citation>
    <scope>NUCLEOTIDE SEQUENCE</scope>
    <source>
        <strain evidence="3">DSM 16368 / CIP 108037 / IAM 15318 / JCM 13566 / Re117</strain>
    </source>
</reference>
<reference evidence="3" key="2">
    <citation type="submission" date="2010-07" db="EMBL/GenBank/DDBJ databases">
        <title>Complete genome sequence of Arthrobacter arilaitensis (strain DSM 16368 / CIP 108037 / JCM 13566 / Re117).</title>
        <authorList>
            <person name="Genoscope."/>
        </authorList>
    </citation>
    <scope>NUCLEOTIDE SEQUENCE [LARGE SCALE GENOMIC DNA]</scope>
    <source>
        <strain evidence="3">DSM 16368 / CIP 108037 / IAM 15318 / JCM 13566 / Re117</strain>
    </source>
</reference>
<organism evidence="2 3">
    <name type="scientific">Glutamicibacter arilaitensis (strain DSM 16368 / CIP 108037 / IAM 15318 / JCM 13566 / NCIMB 14258 / Re117)</name>
    <name type="common">Arthrobacter arilaitensis</name>
    <dbReference type="NCBI Taxonomy" id="861360"/>
    <lineage>
        <taxon>Bacteria</taxon>
        <taxon>Bacillati</taxon>
        <taxon>Actinomycetota</taxon>
        <taxon>Actinomycetes</taxon>
        <taxon>Micrococcales</taxon>
        <taxon>Micrococcaceae</taxon>
        <taxon>Glutamicibacter</taxon>
    </lineage>
</organism>
<accession>A0ABM9PT80</accession>
<feature type="region of interest" description="Disordered" evidence="1">
    <location>
        <begin position="1"/>
        <end position="33"/>
    </location>
</feature>